<reference evidence="9" key="1">
    <citation type="journal article" date="2012" name="Proc. Natl. Acad. Sci. U.S.A.">
        <title>Antigenic diversity is generated by distinct evolutionary mechanisms in African trypanosome species.</title>
        <authorList>
            <person name="Jackson A.P."/>
            <person name="Berry A."/>
            <person name="Aslett M."/>
            <person name="Allison H.C."/>
            <person name="Burton P."/>
            <person name="Vavrova-Anderson J."/>
            <person name="Brown R."/>
            <person name="Browne H."/>
            <person name="Corton N."/>
            <person name="Hauser H."/>
            <person name="Gamble J."/>
            <person name="Gilderthorp R."/>
            <person name="Marcello L."/>
            <person name="McQuillan J."/>
            <person name="Otto T.D."/>
            <person name="Quail M.A."/>
            <person name="Sanders M.J."/>
            <person name="van Tonder A."/>
            <person name="Ginger M.L."/>
            <person name="Field M.C."/>
            <person name="Barry J.D."/>
            <person name="Hertz-Fowler C."/>
            <person name="Berriman M."/>
        </authorList>
    </citation>
    <scope>NUCLEOTIDE SEQUENCE</scope>
    <source>
        <strain evidence="9">Y486</strain>
    </source>
</reference>
<organism evidence="9">
    <name type="scientific">Trypanosoma vivax (strain Y486)</name>
    <dbReference type="NCBI Taxonomy" id="1055687"/>
    <lineage>
        <taxon>Eukaryota</taxon>
        <taxon>Discoba</taxon>
        <taxon>Euglenozoa</taxon>
        <taxon>Kinetoplastea</taxon>
        <taxon>Metakinetoplastina</taxon>
        <taxon>Trypanosomatida</taxon>
        <taxon>Trypanosomatidae</taxon>
        <taxon>Trypanosoma</taxon>
        <taxon>Duttonella</taxon>
    </lineage>
</organism>
<evidence type="ECO:0000256" key="4">
    <source>
        <dbReference type="ARBA" id="ARBA00022763"/>
    </source>
</evidence>
<proteinExistence type="predicted"/>
<dbReference type="PANTHER" id="PTHR47810">
    <property type="entry name" value="DNA LIGASE"/>
    <property type="match status" value="1"/>
</dbReference>
<evidence type="ECO:0000313" key="9">
    <source>
        <dbReference type="EMBL" id="CCC48692.1"/>
    </source>
</evidence>
<gene>
    <name evidence="9" type="ORF">TVY486_0700360</name>
</gene>
<dbReference type="Pfam" id="PF14311">
    <property type="entry name" value="DUF4379"/>
    <property type="match status" value="1"/>
</dbReference>
<feature type="chain" id="PRO_5003409776" evidence="7">
    <location>
        <begin position="19"/>
        <end position="539"/>
    </location>
</feature>
<sequence length="539" mass="60548">MLRLSRHCLSSLLAVTTALRARLPCTAPAKSLADFHPSIAASFLAAAAGKLLQPQHLQPTSRRLVWWRCPYCSHEHTKRVDLHVAAGGVCPKCNRMPTLTSQQSPHGHSRGGGSKEKNGANVGSMMAEGQLKKQAVKHRCRPNSSLSVLAAPNANRVKSSIADDMYLRIVETRNLQPMLARSYDKEKNTISSDEELLVSPKLDGVRCMVVWNVLEKRLCFFSRSGTLFECCDHIEPHLLPLFKQDTTLVLDGELYSHNVDDFEQLTSAIRTTRAHRTPELEVLQQKLQYHVFDIMYAKKFADMSQVPFVRRYKFLRELMKTITTSSTSKRKGRKECYDVIQLVPVVPARKADVEKILRFYIADGYEGVMVRRNYTEGAKGGNVDHTLFDISSEIRSNFSEEDKVNGHDDGTSSGGCDPVGKKRRRGCSVPPGYAYGARSPNLLKYKLMHDSEYVIVDGVEGQGKWRGCLGAFVCKTENGHHFTVTPATSEENKREMWRQLRVYKGRVLTVQYQELSTNGVPRFPIGKCVRGAKNGSDWV</sequence>
<evidence type="ECO:0000256" key="3">
    <source>
        <dbReference type="ARBA" id="ARBA00022705"/>
    </source>
</evidence>
<evidence type="ECO:0000256" key="1">
    <source>
        <dbReference type="ARBA" id="ARBA00001968"/>
    </source>
</evidence>
<dbReference type="Pfam" id="PF14743">
    <property type="entry name" value="DNA_ligase_OB_2"/>
    <property type="match status" value="1"/>
</dbReference>
<dbReference type="GO" id="GO:0006310">
    <property type="term" value="P:DNA recombination"/>
    <property type="evidence" value="ECO:0007669"/>
    <property type="project" value="InterPro"/>
</dbReference>
<evidence type="ECO:0000256" key="2">
    <source>
        <dbReference type="ARBA" id="ARBA00022598"/>
    </source>
</evidence>
<dbReference type="EMBL" id="HE573023">
    <property type="protein sequence ID" value="CCC48692.1"/>
    <property type="molecule type" value="Genomic_DNA"/>
</dbReference>
<name>G0TXK2_TRYVY</name>
<evidence type="ECO:0000256" key="6">
    <source>
        <dbReference type="SAM" id="MobiDB-lite"/>
    </source>
</evidence>
<accession>G0TXK2</accession>
<dbReference type="Pfam" id="PF01068">
    <property type="entry name" value="DNA_ligase_A_M"/>
    <property type="match status" value="1"/>
</dbReference>
<dbReference type="InterPro" id="IPR012340">
    <property type="entry name" value="NA-bd_OB-fold"/>
</dbReference>
<dbReference type="InterPro" id="IPR029319">
    <property type="entry name" value="DNA_ligase_OB"/>
</dbReference>
<evidence type="ECO:0000256" key="5">
    <source>
        <dbReference type="ARBA" id="ARBA00023204"/>
    </source>
</evidence>
<dbReference type="InterPro" id="IPR050326">
    <property type="entry name" value="NAD_dep_DNA_ligaseB"/>
</dbReference>
<feature type="region of interest" description="Disordered" evidence="6">
    <location>
        <begin position="99"/>
        <end position="121"/>
    </location>
</feature>
<dbReference type="InterPro" id="IPR012310">
    <property type="entry name" value="DNA_ligase_ATP-dep_cent"/>
</dbReference>
<dbReference type="SUPFAM" id="SSF50249">
    <property type="entry name" value="Nucleic acid-binding proteins"/>
    <property type="match status" value="1"/>
</dbReference>
<dbReference type="PROSITE" id="PS50160">
    <property type="entry name" value="DNA_LIGASE_A3"/>
    <property type="match status" value="1"/>
</dbReference>
<dbReference type="GO" id="GO:0006281">
    <property type="term" value="P:DNA repair"/>
    <property type="evidence" value="ECO:0007669"/>
    <property type="project" value="UniProtKB-KW"/>
</dbReference>
<dbReference type="VEuPathDB" id="TriTrypDB:TvY486_0700360"/>
<feature type="signal peptide" evidence="7">
    <location>
        <begin position="1"/>
        <end position="18"/>
    </location>
</feature>
<dbReference type="GO" id="GO:0005524">
    <property type="term" value="F:ATP binding"/>
    <property type="evidence" value="ECO:0007669"/>
    <property type="project" value="InterPro"/>
</dbReference>
<evidence type="ECO:0000259" key="8">
    <source>
        <dbReference type="PROSITE" id="PS50160"/>
    </source>
</evidence>
<dbReference type="GO" id="GO:0006260">
    <property type="term" value="P:DNA replication"/>
    <property type="evidence" value="ECO:0007669"/>
    <property type="project" value="UniProtKB-KW"/>
</dbReference>
<dbReference type="EC" id="6.5.1.1" evidence="9"/>
<dbReference type="SUPFAM" id="SSF56091">
    <property type="entry name" value="DNA ligase/mRNA capping enzyme, catalytic domain"/>
    <property type="match status" value="1"/>
</dbReference>
<comment type="cofactor">
    <cofactor evidence="1">
        <name>a divalent metal cation</name>
        <dbReference type="ChEBI" id="CHEBI:60240"/>
    </cofactor>
</comment>
<keyword evidence="2 9" id="KW-0436">Ligase</keyword>
<dbReference type="InterPro" id="IPR025487">
    <property type="entry name" value="DUF4379"/>
</dbReference>
<dbReference type="PANTHER" id="PTHR47810:SF1">
    <property type="entry name" value="DNA LIGASE B"/>
    <property type="match status" value="1"/>
</dbReference>
<keyword evidence="7" id="KW-0732">Signal</keyword>
<dbReference type="Gene3D" id="2.40.50.140">
    <property type="entry name" value="Nucleic acid-binding proteins"/>
    <property type="match status" value="1"/>
</dbReference>
<dbReference type="Gene3D" id="3.30.470.30">
    <property type="entry name" value="DNA ligase/mRNA capping enzyme"/>
    <property type="match status" value="1"/>
</dbReference>
<protein>
    <submittedName>
        <fullName evidence="9">Putative DNA ligase</fullName>
        <ecNumber evidence="9">6.5.1.1</ecNumber>
    </submittedName>
</protein>
<dbReference type="OMA" id="FECCDDA"/>
<feature type="region of interest" description="Disordered" evidence="6">
    <location>
        <begin position="400"/>
        <end position="425"/>
    </location>
</feature>
<keyword evidence="3" id="KW-0235">DNA replication</keyword>
<feature type="compositionally biased region" description="Basic and acidic residues" evidence="6">
    <location>
        <begin position="400"/>
        <end position="410"/>
    </location>
</feature>
<evidence type="ECO:0000256" key="7">
    <source>
        <dbReference type="SAM" id="SignalP"/>
    </source>
</evidence>
<dbReference type="CDD" id="cd08041">
    <property type="entry name" value="OBF_kDNA_ligase_like"/>
    <property type="match status" value="1"/>
</dbReference>
<dbReference type="AlphaFoldDB" id="G0TXK2"/>
<keyword evidence="4" id="KW-0227">DNA damage</keyword>
<keyword evidence="5" id="KW-0234">DNA repair</keyword>
<feature type="domain" description="ATP-dependent DNA ligase family profile" evidence="8">
    <location>
        <begin position="280"/>
        <end position="478"/>
    </location>
</feature>
<dbReference type="GO" id="GO:0003910">
    <property type="term" value="F:DNA ligase (ATP) activity"/>
    <property type="evidence" value="ECO:0007669"/>
    <property type="project" value="UniProtKB-EC"/>
</dbReference>